<protein>
    <submittedName>
        <fullName evidence="1">Uncharacterized protein</fullName>
    </submittedName>
</protein>
<dbReference type="SUPFAM" id="SSF52540">
    <property type="entry name" value="P-loop containing nucleoside triphosphate hydrolases"/>
    <property type="match status" value="1"/>
</dbReference>
<dbReference type="Proteomes" id="UP001305414">
    <property type="component" value="Unassembled WGS sequence"/>
</dbReference>
<dbReference type="AlphaFoldDB" id="A0AAN7ULJ7"/>
<dbReference type="EMBL" id="JAWHQM010000046">
    <property type="protein sequence ID" value="KAK5634920.1"/>
    <property type="molecule type" value="Genomic_DNA"/>
</dbReference>
<dbReference type="InterPro" id="IPR027417">
    <property type="entry name" value="P-loop_NTPase"/>
</dbReference>
<evidence type="ECO:0000313" key="1">
    <source>
        <dbReference type="EMBL" id="KAK5634920.1"/>
    </source>
</evidence>
<evidence type="ECO:0000313" key="2">
    <source>
        <dbReference type="Proteomes" id="UP001305414"/>
    </source>
</evidence>
<keyword evidence="2" id="KW-1185">Reference proteome</keyword>
<dbReference type="Pfam" id="PF17784">
    <property type="entry name" value="Sulfotransfer_4"/>
    <property type="match status" value="1"/>
</dbReference>
<reference evidence="1 2" key="1">
    <citation type="submission" date="2023-10" db="EMBL/GenBank/DDBJ databases">
        <title>Draft genome sequence of Xylaria bambusicola isolate GMP-LS, the root and basal stem rot pathogen of sugarcane in Indonesia.</title>
        <authorList>
            <person name="Selvaraj P."/>
            <person name="Muralishankar V."/>
            <person name="Muruganantham S."/>
            <person name="Sp S."/>
            <person name="Haryani S."/>
            <person name="Lau K.J.X."/>
            <person name="Naqvi N.I."/>
        </authorList>
    </citation>
    <scope>NUCLEOTIDE SEQUENCE [LARGE SCALE GENOMIC DNA]</scope>
    <source>
        <strain evidence="1">GMP-LS</strain>
    </source>
</reference>
<dbReference type="PANTHER" id="PTHR36978">
    <property type="entry name" value="P-LOOP CONTAINING NUCLEOTIDE TRIPHOSPHATE HYDROLASE"/>
    <property type="match status" value="1"/>
</dbReference>
<comment type="caution">
    <text evidence="1">The sequence shown here is derived from an EMBL/GenBank/DDBJ whole genome shotgun (WGS) entry which is preliminary data.</text>
</comment>
<gene>
    <name evidence="1" type="ORF">RRF57_010632</name>
</gene>
<dbReference type="Gene3D" id="3.40.50.300">
    <property type="entry name" value="P-loop containing nucleotide triphosphate hydrolases"/>
    <property type="match status" value="1"/>
</dbReference>
<proteinExistence type="predicted"/>
<dbReference type="InterPro" id="IPR040632">
    <property type="entry name" value="Sulfotransfer_4"/>
</dbReference>
<organism evidence="1 2">
    <name type="scientific">Xylaria bambusicola</name>
    <dbReference type="NCBI Taxonomy" id="326684"/>
    <lineage>
        <taxon>Eukaryota</taxon>
        <taxon>Fungi</taxon>
        <taxon>Dikarya</taxon>
        <taxon>Ascomycota</taxon>
        <taxon>Pezizomycotina</taxon>
        <taxon>Sordariomycetes</taxon>
        <taxon>Xylariomycetidae</taxon>
        <taxon>Xylariales</taxon>
        <taxon>Xylariaceae</taxon>
        <taxon>Xylaria</taxon>
    </lineage>
</organism>
<accession>A0AAN7ULJ7</accession>
<name>A0AAN7ULJ7_9PEZI</name>
<sequence length="222" mass="25059">METKWNMIEEAAEATWPTIPGAKPRPPFTREDWDELWGSEYDVVTDLASCFTIELIKAYPDAKVVIVQRDFDGWWKSFTTSLKDRVFAPVRSFIIGFITSTFLGIRPNQSMKKVLLGFFNTKTGNEIDKACGRKAYDDFFRTIREIVPPENRLDYRVGDGWEPLCKFLEVPVPKDVPFPRSNDAAALRKEANVRYMEFAVGTAKVIAGSVVGKVFAAGLSDG</sequence>
<dbReference type="PANTHER" id="PTHR36978:SF4">
    <property type="entry name" value="P-LOOP CONTAINING NUCLEOSIDE TRIPHOSPHATE HYDROLASE PROTEIN"/>
    <property type="match status" value="1"/>
</dbReference>